<accession>A0A165R771</accession>
<feature type="region of interest" description="Disordered" evidence="1">
    <location>
        <begin position="274"/>
        <end position="294"/>
    </location>
</feature>
<dbReference type="OrthoDB" id="3268633at2759"/>
<dbReference type="PANTHER" id="PTHR38248">
    <property type="entry name" value="FUNK1 6"/>
    <property type="match status" value="1"/>
</dbReference>
<dbReference type="PANTHER" id="PTHR38248:SF2">
    <property type="entry name" value="FUNK1 11"/>
    <property type="match status" value="1"/>
</dbReference>
<dbReference type="InterPro" id="IPR008266">
    <property type="entry name" value="Tyr_kinase_AS"/>
</dbReference>
<dbReference type="PROSITE" id="PS00109">
    <property type="entry name" value="PROTEIN_KINASE_TYR"/>
    <property type="match status" value="1"/>
</dbReference>
<evidence type="ECO:0000313" key="4">
    <source>
        <dbReference type="Proteomes" id="UP000076727"/>
    </source>
</evidence>
<feature type="compositionally biased region" description="Basic and acidic residues" evidence="1">
    <location>
        <begin position="274"/>
        <end position="284"/>
    </location>
</feature>
<evidence type="ECO:0000259" key="2">
    <source>
        <dbReference type="PROSITE" id="PS50011"/>
    </source>
</evidence>
<dbReference type="SUPFAM" id="SSF56112">
    <property type="entry name" value="Protein kinase-like (PK-like)"/>
    <property type="match status" value="1"/>
</dbReference>
<feature type="domain" description="Protein kinase" evidence="2">
    <location>
        <begin position="1"/>
        <end position="220"/>
    </location>
</feature>
<keyword evidence="4" id="KW-1185">Reference proteome</keyword>
<name>A0A165R771_9APHY</name>
<dbReference type="InterPro" id="IPR011009">
    <property type="entry name" value="Kinase-like_dom_sf"/>
</dbReference>
<feature type="region of interest" description="Disordered" evidence="1">
    <location>
        <begin position="615"/>
        <end position="661"/>
    </location>
</feature>
<protein>
    <recommendedName>
        <fullName evidence="2">Protein kinase domain-containing protein</fullName>
    </recommendedName>
</protein>
<evidence type="ECO:0000313" key="3">
    <source>
        <dbReference type="EMBL" id="KZT70394.1"/>
    </source>
</evidence>
<proteinExistence type="predicted"/>
<dbReference type="InterPro" id="IPR040976">
    <property type="entry name" value="Pkinase_fungal"/>
</dbReference>
<feature type="region of interest" description="Disordered" evidence="1">
    <location>
        <begin position="307"/>
        <end position="328"/>
    </location>
</feature>
<evidence type="ECO:0000256" key="1">
    <source>
        <dbReference type="SAM" id="MobiDB-lite"/>
    </source>
</evidence>
<dbReference type="EMBL" id="KV429051">
    <property type="protein sequence ID" value="KZT70394.1"/>
    <property type="molecule type" value="Genomic_DNA"/>
</dbReference>
<reference evidence="3 4" key="1">
    <citation type="journal article" date="2016" name="Mol. Biol. Evol.">
        <title>Comparative Genomics of Early-Diverging Mushroom-Forming Fungi Provides Insights into the Origins of Lignocellulose Decay Capabilities.</title>
        <authorList>
            <person name="Nagy L.G."/>
            <person name="Riley R."/>
            <person name="Tritt A."/>
            <person name="Adam C."/>
            <person name="Daum C."/>
            <person name="Floudas D."/>
            <person name="Sun H."/>
            <person name="Yadav J.S."/>
            <person name="Pangilinan J."/>
            <person name="Larsson K.H."/>
            <person name="Matsuura K."/>
            <person name="Barry K."/>
            <person name="Labutti K."/>
            <person name="Kuo R."/>
            <person name="Ohm R.A."/>
            <person name="Bhattacharya S.S."/>
            <person name="Shirouzu T."/>
            <person name="Yoshinaga Y."/>
            <person name="Martin F.M."/>
            <person name="Grigoriev I.V."/>
            <person name="Hibbett D.S."/>
        </authorList>
    </citation>
    <scope>NUCLEOTIDE SEQUENCE [LARGE SCALE GENOMIC DNA]</scope>
    <source>
        <strain evidence="3 4">L-15889</strain>
    </source>
</reference>
<dbReference type="AlphaFoldDB" id="A0A165R771"/>
<dbReference type="Proteomes" id="UP000076727">
    <property type="component" value="Unassembled WGS sequence"/>
</dbReference>
<dbReference type="GO" id="GO:0005524">
    <property type="term" value="F:ATP binding"/>
    <property type="evidence" value="ECO:0007669"/>
    <property type="project" value="InterPro"/>
</dbReference>
<feature type="compositionally biased region" description="Basic and acidic residues" evidence="1">
    <location>
        <begin position="615"/>
        <end position="638"/>
    </location>
</feature>
<dbReference type="Pfam" id="PF17667">
    <property type="entry name" value="Pkinase_fungal"/>
    <property type="match status" value="2"/>
</dbReference>
<gene>
    <name evidence="3" type="ORF">DAEQUDRAFT_764574</name>
</gene>
<dbReference type="STRING" id="1314783.A0A165R771"/>
<dbReference type="GO" id="GO:0004672">
    <property type="term" value="F:protein kinase activity"/>
    <property type="evidence" value="ECO:0007669"/>
    <property type="project" value="InterPro"/>
</dbReference>
<dbReference type="PROSITE" id="PS50011">
    <property type="entry name" value="PROTEIN_KINASE_DOM"/>
    <property type="match status" value="1"/>
</dbReference>
<sequence>MALTPLELVQVMMDALADEHDSCGERALDLCLCPVAGHWEAFKQGVIHRDLSVGNILITGDTTEGRRGIIIDFDYAKIIGETAIHDDPMSSTRPFMSGEILGRGQYGGGDEDEEGVSAPLTHTFYHDLESLFWILVGLCLCRAGPAMRRAELWTQNDLSWQYTYLFRAVGNAQLAFNKRIVKSLQNNFKKVFKVISNWNASQKPLLLRLWALPNKKHQTQDFPCEETYKSFMDAFRQAEQELRRIFPSNDPTHFLLNLTPEQKAVYAEEVKRREADYNDSERTPKKLLKQPKQLEEDEQLYAAPVSHLPIANDDDDSGEERNPSPTLRIRGSNVVLDFDALLLVPDAAPARSRPPSGALVPGSCPTAGHWEAFKGDALHRDLSDEGMLSTGDTTEGRRGISIDFDYAKVLGDATLDGDSVTGTGTRLFMSGEILSGEHYIVDEDEEDGDVENMDDVDDKYEAAVARFYHDLESLFWVLLWVCLCRAGPAMRREELSVVQFTENQVASEYTYIFGDADYFRVALRKERLIRDKKRFRRSLSCISSWCSPLRPLLHKLWCILNKGYRARNFACEDTYQTFMDAFEETERNLACTPEQPVAHEAEAIRRDVDCKDCERTPKRLPKQTETEEDALLRAEPESRVPTADVGNDMGEEGKPSPAVGP</sequence>
<dbReference type="InterPro" id="IPR000719">
    <property type="entry name" value="Prot_kinase_dom"/>
</dbReference>
<dbReference type="Gene3D" id="1.10.510.10">
    <property type="entry name" value="Transferase(Phosphotransferase) domain 1"/>
    <property type="match status" value="1"/>
</dbReference>
<organism evidence="3 4">
    <name type="scientific">Daedalea quercina L-15889</name>
    <dbReference type="NCBI Taxonomy" id="1314783"/>
    <lineage>
        <taxon>Eukaryota</taxon>
        <taxon>Fungi</taxon>
        <taxon>Dikarya</taxon>
        <taxon>Basidiomycota</taxon>
        <taxon>Agaricomycotina</taxon>
        <taxon>Agaricomycetes</taxon>
        <taxon>Polyporales</taxon>
        <taxon>Fomitopsis</taxon>
    </lineage>
</organism>